<sequence>MESVLKETIIARLMLLPQLSDKYLAQDPSYVMDVALWLKQTEQKLEPLRCPLVSTLASLRGLLEACDDGYQDDRIMNSSRSKRKGKRALAASLLTRADTILNAELQRIDSNFAEVNEKLAQLIALVFANQPLPIVQNITSAYLNSIWKTLGEHQETKSMYLYLQARISATDRRYLLSHLLINMIPETD</sequence>
<evidence type="ECO:0000313" key="1">
    <source>
        <dbReference type="EMBL" id="ANQ14193.1"/>
    </source>
</evidence>
<organism evidence="1 2">
    <name type="scientific">Vibrio natriegens NBRC 15636 = ATCC 14048 = DSM 759</name>
    <dbReference type="NCBI Taxonomy" id="1219067"/>
    <lineage>
        <taxon>Bacteria</taxon>
        <taxon>Pseudomonadati</taxon>
        <taxon>Pseudomonadota</taxon>
        <taxon>Gammaproteobacteria</taxon>
        <taxon>Vibrionales</taxon>
        <taxon>Vibrionaceae</taxon>
        <taxon>Vibrio</taxon>
    </lineage>
</organism>
<dbReference type="Proteomes" id="UP000092741">
    <property type="component" value="Chromosome 2"/>
</dbReference>
<keyword evidence="2" id="KW-1185">Reference proteome</keyword>
<dbReference type="RefSeq" id="WP_020334806.1">
    <property type="nucleotide sequence ID" value="NZ_ATFJ01000032.1"/>
</dbReference>
<name>A0AAN0Y5W7_VIBNA</name>
<dbReference type="KEGG" id="vna:PN96_20135"/>
<protein>
    <submittedName>
        <fullName evidence="1">Uncharacterized protein</fullName>
    </submittedName>
</protein>
<gene>
    <name evidence="1" type="ORF">BA890_15635</name>
</gene>
<dbReference type="AlphaFoldDB" id="A0AAN0Y5W7"/>
<accession>A0AAN0Y5W7</accession>
<dbReference type="EMBL" id="CP016346">
    <property type="protein sequence ID" value="ANQ14193.1"/>
    <property type="molecule type" value="Genomic_DNA"/>
</dbReference>
<evidence type="ECO:0000313" key="2">
    <source>
        <dbReference type="Proteomes" id="UP000092741"/>
    </source>
</evidence>
<dbReference type="GeneID" id="70915151"/>
<reference evidence="1 2" key="1">
    <citation type="submission" date="2016-07" db="EMBL/GenBank/DDBJ databases">
        <title>Developing Vibrio natriegens as a novel, fast-growing host for biotechnology.</title>
        <authorList>
            <person name="Weinstock M.T."/>
            <person name="Hesek E.D."/>
            <person name="Wilson C.M."/>
            <person name="Gibson D.G."/>
        </authorList>
    </citation>
    <scope>NUCLEOTIDE SEQUENCE [LARGE SCALE GENOMIC DNA]</scope>
    <source>
        <strain evidence="1 2">ATCC 14048</strain>
    </source>
</reference>
<proteinExistence type="predicted"/>